<sequence>MANQGERYIYQRFPYVVLDDTPSSCAVSDSDPSEASSVASQAPLVPNIPSSPAPVSPPPPPPLVSHGHSQPHAENAAADKRHSSSPQRVPGWDGLSRMRGQARKTTGLPPRHPLALRDEPQEIQQQNATINDARNTVLEILTSHLTLMDQVITLDVDTRVWRATIEERLRRTWMQRIIVAFWQQVEVLRA</sequence>
<reference evidence="2 3" key="1">
    <citation type="submission" date="2019-05" db="EMBL/GenBank/DDBJ databases">
        <title>Mikania micrantha, genome provides insights into the molecular mechanism of rapid growth.</title>
        <authorList>
            <person name="Liu B."/>
        </authorList>
    </citation>
    <scope>NUCLEOTIDE SEQUENCE [LARGE SCALE GENOMIC DNA]</scope>
    <source>
        <strain evidence="2">NLD-2019</strain>
        <tissue evidence="2">Leaf</tissue>
    </source>
</reference>
<organism evidence="2 3">
    <name type="scientific">Mikania micrantha</name>
    <name type="common">bitter vine</name>
    <dbReference type="NCBI Taxonomy" id="192012"/>
    <lineage>
        <taxon>Eukaryota</taxon>
        <taxon>Viridiplantae</taxon>
        <taxon>Streptophyta</taxon>
        <taxon>Embryophyta</taxon>
        <taxon>Tracheophyta</taxon>
        <taxon>Spermatophyta</taxon>
        <taxon>Magnoliopsida</taxon>
        <taxon>eudicotyledons</taxon>
        <taxon>Gunneridae</taxon>
        <taxon>Pentapetalae</taxon>
        <taxon>asterids</taxon>
        <taxon>campanulids</taxon>
        <taxon>Asterales</taxon>
        <taxon>Asteraceae</taxon>
        <taxon>Asteroideae</taxon>
        <taxon>Heliantheae alliance</taxon>
        <taxon>Eupatorieae</taxon>
        <taxon>Mikania</taxon>
    </lineage>
</organism>
<dbReference type="AlphaFoldDB" id="A0A5N6PXH6"/>
<keyword evidence="3" id="KW-1185">Reference proteome</keyword>
<dbReference type="Proteomes" id="UP000326396">
    <property type="component" value="Linkage Group LG10"/>
</dbReference>
<proteinExistence type="predicted"/>
<protein>
    <submittedName>
        <fullName evidence="2">Uncharacterized protein</fullName>
    </submittedName>
</protein>
<evidence type="ECO:0000256" key="1">
    <source>
        <dbReference type="SAM" id="MobiDB-lite"/>
    </source>
</evidence>
<evidence type="ECO:0000313" key="2">
    <source>
        <dbReference type="EMBL" id="KAD7117260.1"/>
    </source>
</evidence>
<accession>A0A5N6PXH6</accession>
<feature type="compositionally biased region" description="Pro residues" evidence="1">
    <location>
        <begin position="49"/>
        <end position="63"/>
    </location>
</feature>
<feature type="region of interest" description="Disordered" evidence="1">
    <location>
        <begin position="20"/>
        <end position="114"/>
    </location>
</feature>
<name>A0A5N6PXH6_9ASTR</name>
<comment type="caution">
    <text evidence="2">The sequence shown here is derived from an EMBL/GenBank/DDBJ whole genome shotgun (WGS) entry which is preliminary data.</text>
</comment>
<dbReference type="EMBL" id="SZYD01000002">
    <property type="protein sequence ID" value="KAD7117260.1"/>
    <property type="molecule type" value="Genomic_DNA"/>
</dbReference>
<evidence type="ECO:0000313" key="3">
    <source>
        <dbReference type="Proteomes" id="UP000326396"/>
    </source>
</evidence>
<gene>
    <name evidence="2" type="ORF">E3N88_04528</name>
</gene>